<sequence>MKQLEYVRMEIPAVYGGIWLLLLGTWIVICYRAKEYCSRLHILMGSTVMFGLLDMVLQFIVLFVQGNHQVVGVFHAMFVAWFVMNIFLIAAGYDITTKNLKLRRWSCLISFAMMVGVFRWWQSFDASFEVMLFGINVHLIALLFALQYTSQNLNFILVLMHLMRGERLPIDAVLPKYFLFRHIRLVLAIYFVADTIFGTWNMQPEAQSRLVYCILEQSLMLGMSVHLGLLLRPTSKFQSEDFTQWNAYNLYQTYGRILEDYNSDDVLSQDEVLPIISAPPMREVVVIQNPPSVNTNGSLVQNIGVGIPSLQQSTVDNE</sequence>
<protein>
    <recommendedName>
        <fullName evidence="4">Transmembrane protein</fullName>
    </recommendedName>
</protein>
<dbReference type="EMBL" id="JNBS01004944">
    <property type="protein sequence ID" value="OQR81598.1"/>
    <property type="molecule type" value="Genomic_DNA"/>
</dbReference>
<dbReference type="Proteomes" id="UP000243217">
    <property type="component" value="Unassembled WGS sequence"/>
</dbReference>
<evidence type="ECO:0008006" key="4">
    <source>
        <dbReference type="Google" id="ProtNLM"/>
    </source>
</evidence>
<reference evidence="2 3" key="1">
    <citation type="journal article" date="2014" name="Genome Biol. Evol.">
        <title>The secreted proteins of Achlya hypogyna and Thraustotheca clavata identify the ancestral oomycete secretome and reveal gene acquisitions by horizontal gene transfer.</title>
        <authorList>
            <person name="Misner I."/>
            <person name="Blouin N."/>
            <person name="Leonard G."/>
            <person name="Richards T.A."/>
            <person name="Lane C.E."/>
        </authorList>
    </citation>
    <scope>NUCLEOTIDE SEQUENCE [LARGE SCALE GENOMIC DNA]</scope>
    <source>
        <strain evidence="2 3">ATCC 34112</strain>
    </source>
</reference>
<feature type="transmembrane region" description="Helical" evidence="1">
    <location>
        <begin position="12"/>
        <end position="31"/>
    </location>
</feature>
<feature type="transmembrane region" description="Helical" evidence="1">
    <location>
        <begin position="43"/>
        <end position="64"/>
    </location>
</feature>
<dbReference type="OrthoDB" id="77474at2759"/>
<organism evidence="2 3">
    <name type="scientific">Thraustotheca clavata</name>
    <dbReference type="NCBI Taxonomy" id="74557"/>
    <lineage>
        <taxon>Eukaryota</taxon>
        <taxon>Sar</taxon>
        <taxon>Stramenopiles</taxon>
        <taxon>Oomycota</taxon>
        <taxon>Saprolegniomycetes</taxon>
        <taxon>Saprolegniales</taxon>
        <taxon>Achlyaceae</taxon>
        <taxon>Thraustotheca</taxon>
    </lineage>
</organism>
<keyword evidence="1" id="KW-0472">Membrane</keyword>
<keyword evidence="1" id="KW-1133">Transmembrane helix</keyword>
<evidence type="ECO:0000256" key="1">
    <source>
        <dbReference type="SAM" id="Phobius"/>
    </source>
</evidence>
<gene>
    <name evidence="2" type="ORF">THRCLA_23335</name>
</gene>
<keyword evidence="3" id="KW-1185">Reference proteome</keyword>
<dbReference type="AlphaFoldDB" id="A0A1V9Y7F0"/>
<evidence type="ECO:0000313" key="2">
    <source>
        <dbReference type="EMBL" id="OQR81598.1"/>
    </source>
</evidence>
<accession>A0A1V9Y7F0</accession>
<feature type="transmembrane region" description="Helical" evidence="1">
    <location>
        <begin position="183"/>
        <end position="203"/>
    </location>
</feature>
<name>A0A1V9Y7F0_9STRA</name>
<feature type="transmembrane region" description="Helical" evidence="1">
    <location>
        <begin position="70"/>
        <end position="93"/>
    </location>
</feature>
<keyword evidence="1" id="KW-0812">Transmembrane</keyword>
<feature type="transmembrane region" description="Helical" evidence="1">
    <location>
        <begin position="105"/>
        <end position="121"/>
    </location>
</feature>
<evidence type="ECO:0000313" key="3">
    <source>
        <dbReference type="Proteomes" id="UP000243217"/>
    </source>
</evidence>
<comment type="caution">
    <text evidence="2">The sequence shown here is derived from an EMBL/GenBank/DDBJ whole genome shotgun (WGS) entry which is preliminary data.</text>
</comment>
<proteinExistence type="predicted"/>
<feature type="transmembrane region" description="Helical" evidence="1">
    <location>
        <begin position="133"/>
        <end position="162"/>
    </location>
</feature>